<dbReference type="CDD" id="cd21173">
    <property type="entry name" value="NucC-like"/>
    <property type="match status" value="1"/>
</dbReference>
<name>A0A6Y3K694_SALVI</name>
<feature type="non-terminal residue" evidence="2">
    <location>
        <position position="186"/>
    </location>
</feature>
<dbReference type="EMBL" id="DAAGYM010000307">
    <property type="protein sequence ID" value="HAB5077556.1"/>
    <property type="molecule type" value="Genomic_DNA"/>
</dbReference>
<feature type="domain" description="DUF6602" evidence="1">
    <location>
        <begin position="20"/>
        <end position="122"/>
    </location>
</feature>
<accession>A0A6Y3K694</accession>
<dbReference type="AlphaFoldDB" id="A0A6Y3K694"/>
<reference evidence="2" key="1">
    <citation type="journal article" date="2018" name="Genome Biol.">
        <title>SKESA: strategic k-mer extension for scrupulous assemblies.</title>
        <authorList>
            <person name="Souvorov A."/>
            <person name="Agarwala R."/>
            <person name="Lipman D.J."/>
        </authorList>
    </citation>
    <scope>NUCLEOTIDE SEQUENCE</scope>
    <source>
        <strain evidence="2">Salmonella enterica</strain>
    </source>
</reference>
<dbReference type="Pfam" id="PF20247">
    <property type="entry name" value="DUF6602"/>
    <property type="match status" value="1"/>
</dbReference>
<protein>
    <recommendedName>
        <fullName evidence="1">DUF6602 domain-containing protein</fullName>
    </recommendedName>
</protein>
<proteinExistence type="predicted"/>
<reference evidence="2" key="2">
    <citation type="submission" date="2019-10" db="EMBL/GenBank/DDBJ databases">
        <authorList>
            <consortium name="NCBI Pathogen Detection Project"/>
        </authorList>
    </citation>
    <scope>NUCLEOTIDE SEQUENCE</scope>
    <source>
        <strain evidence="2">Salmonella enterica</strain>
    </source>
</reference>
<sequence>MLKTHMNATENHLVSISQIPANAGHTLHRGTPREAFIKEFLSGHLSSNVAIGSGEIIDSNSQPRVQRNQYDIVIYKNNYPKLDFGGGVNGFLIESVIATIEVKSLLDQSAIDQSVKAAHNAKVLNPSINKSFSTGWVPPKIINYVVAYDGPAQMNTVYNWILNSHQTNRIPLPSWNQQTKYQTPGT</sequence>
<comment type="caution">
    <text evidence="2">The sequence shown here is derived from an EMBL/GenBank/DDBJ whole genome shotgun (WGS) entry which is preliminary data.</text>
</comment>
<dbReference type="InterPro" id="IPR046537">
    <property type="entry name" value="DUF6602"/>
</dbReference>
<gene>
    <name evidence="2" type="ORF">GB019_22885</name>
</gene>
<organism evidence="2">
    <name type="scientific">Salmonella virchow</name>
    <dbReference type="NCBI Taxonomy" id="48409"/>
    <lineage>
        <taxon>Bacteria</taxon>
        <taxon>Pseudomonadati</taxon>
        <taxon>Pseudomonadota</taxon>
        <taxon>Gammaproteobacteria</taxon>
        <taxon>Enterobacterales</taxon>
        <taxon>Enterobacteriaceae</taxon>
        <taxon>Salmonella</taxon>
    </lineage>
</organism>
<evidence type="ECO:0000259" key="1">
    <source>
        <dbReference type="Pfam" id="PF20247"/>
    </source>
</evidence>
<evidence type="ECO:0000313" key="2">
    <source>
        <dbReference type="EMBL" id="HAB5077556.1"/>
    </source>
</evidence>